<accession>A0A0W1ANR2</accession>
<keyword evidence="2" id="KW-1185">Reference proteome</keyword>
<organism evidence="1 2">
    <name type="scientific">Legionella waltersii</name>
    <dbReference type="NCBI Taxonomy" id="66969"/>
    <lineage>
        <taxon>Bacteria</taxon>
        <taxon>Pseudomonadati</taxon>
        <taxon>Pseudomonadota</taxon>
        <taxon>Gammaproteobacteria</taxon>
        <taxon>Legionellales</taxon>
        <taxon>Legionellaceae</taxon>
        <taxon>Legionella</taxon>
    </lineage>
</organism>
<dbReference type="EMBL" id="LNZB01000005">
    <property type="protein sequence ID" value="KTD82975.1"/>
    <property type="molecule type" value="Genomic_DNA"/>
</dbReference>
<evidence type="ECO:0000313" key="2">
    <source>
        <dbReference type="Proteomes" id="UP000054729"/>
    </source>
</evidence>
<protein>
    <submittedName>
        <fullName evidence="1">Uncharacterized protein</fullName>
    </submittedName>
</protein>
<sequence length="167" mass="18409">MLPLGFYLLNKRKYMNLIQFVRHYRWVFCVVLSLAPFNLLMASDGDSKNIRNNISIQASTHRSEMRPCSFGQYALCTLSLRLSDSPFGSLVITNTGGLTLSDINIGPIDSSLSSLISTSKVNCNTVIPGGQCIIYITQVNWITNISQLLDITGNGLVLGQFLLELSS</sequence>
<evidence type="ECO:0000313" key="1">
    <source>
        <dbReference type="EMBL" id="KTD82975.1"/>
    </source>
</evidence>
<name>A0A0W1ANR2_9GAMM</name>
<dbReference type="Proteomes" id="UP000054729">
    <property type="component" value="Unassembled WGS sequence"/>
</dbReference>
<gene>
    <name evidence="1" type="ORF">Lwal_0194</name>
</gene>
<proteinExistence type="predicted"/>
<dbReference type="PATRIC" id="fig|66969.6.peg.217"/>
<comment type="caution">
    <text evidence="1">The sequence shown here is derived from an EMBL/GenBank/DDBJ whole genome shotgun (WGS) entry which is preliminary data.</text>
</comment>
<reference evidence="1 2" key="1">
    <citation type="submission" date="2015-11" db="EMBL/GenBank/DDBJ databases">
        <title>Genomic analysis of 38 Legionella species identifies large and diverse effector repertoires.</title>
        <authorList>
            <person name="Burstein D."/>
            <person name="Amaro F."/>
            <person name="Zusman T."/>
            <person name="Lifshitz Z."/>
            <person name="Cohen O."/>
            <person name="Gilbert J.A."/>
            <person name="Pupko T."/>
            <person name="Shuman H.A."/>
            <person name="Segal G."/>
        </authorList>
    </citation>
    <scope>NUCLEOTIDE SEQUENCE [LARGE SCALE GENOMIC DNA]</scope>
    <source>
        <strain evidence="1 2">ATCC 51914</strain>
    </source>
</reference>
<dbReference type="AlphaFoldDB" id="A0A0W1ANR2"/>